<sequence length="460" mass="49614">MLSALEHGLNTITPVDLPGTLSDAADLDKYCADWSGLHGGRPALVYRPRSSEDVARIVRHHQGEQQRITIQGGLTGLAGGAVPDEGDIVISMERMDRIEAFDEIGGTVTVQAGVVLARLAETVEAQDWYFPLDIGARGSCQVGGNIATNAGGNRVLRYGPMRDLVLGLEVVLADGRIVPMMNSVLKNNTGPDLKHLFIGTEGTFGIVTRAVLRLFPKPAARRSALCAVPSFAKVAALLKAARGRLPGLSSFEVMWEDFLLASSRALGRAMPFAQAHPIYVLIEAEGGATPQMQDIFEGFLGEMIEEGMASDVIVAQNHEQSHALWALRDAIGELLKSLSPFVSFDVGIPLRATGEYIERARAQLQAAFPSTSHLFFGHLGDGNLHIVSGPHASEADQLKVDEIVYRLVEEVGGSISAEHGIGRIKKPFLHMSRSEIERQLMAQLKATLDPAQRLNAGRIL</sequence>
<evidence type="ECO:0000256" key="1">
    <source>
        <dbReference type="ARBA" id="ARBA00001974"/>
    </source>
</evidence>
<evidence type="ECO:0000313" key="7">
    <source>
        <dbReference type="EMBL" id="PVX81102.1"/>
    </source>
</evidence>
<keyword evidence="8" id="KW-1185">Reference proteome</keyword>
<reference evidence="7 8" key="1">
    <citation type="submission" date="2018-05" db="EMBL/GenBank/DDBJ databases">
        <title>Genomic Encyclopedia of Type Strains, Phase IV (KMG-V): Genome sequencing to study the core and pangenomes of soil and plant-associated prokaryotes.</title>
        <authorList>
            <person name="Whitman W."/>
        </authorList>
    </citation>
    <scope>NUCLEOTIDE SEQUENCE [LARGE SCALE GENOMIC DNA]</scope>
    <source>
        <strain evidence="7 8">SCZa-39</strain>
    </source>
</reference>
<dbReference type="Gene3D" id="1.10.45.10">
    <property type="entry name" value="Vanillyl-alcohol Oxidase, Chain A, domain 4"/>
    <property type="match status" value="1"/>
</dbReference>
<comment type="similarity">
    <text evidence="2">Belongs to the FAD-binding oxidoreductase/transferase type 4 family.</text>
</comment>
<dbReference type="Pfam" id="PF02913">
    <property type="entry name" value="FAD-oxidase_C"/>
    <property type="match status" value="1"/>
</dbReference>
<evidence type="ECO:0000256" key="4">
    <source>
        <dbReference type="ARBA" id="ARBA00022827"/>
    </source>
</evidence>
<organism evidence="7 8">
    <name type="scientific">Paraburkholderia unamae</name>
    <dbReference type="NCBI Taxonomy" id="219649"/>
    <lineage>
        <taxon>Bacteria</taxon>
        <taxon>Pseudomonadati</taxon>
        <taxon>Pseudomonadota</taxon>
        <taxon>Betaproteobacteria</taxon>
        <taxon>Burkholderiales</taxon>
        <taxon>Burkholderiaceae</taxon>
        <taxon>Paraburkholderia</taxon>
    </lineage>
</organism>
<gene>
    <name evidence="7" type="ORF">C7402_1114</name>
</gene>
<dbReference type="InterPro" id="IPR051264">
    <property type="entry name" value="FAD-oxidored/transferase_4"/>
</dbReference>
<evidence type="ECO:0000313" key="8">
    <source>
        <dbReference type="Proteomes" id="UP000245712"/>
    </source>
</evidence>
<dbReference type="InterPro" id="IPR016164">
    <property type="entry name" value="FAD-linked_Oxase-like_C"/>
</dbReference>
<keyword evidence="4" id="KW-0274">FAD</keyword>
<keyword evidence="5" id="KW-0560">Oxidoreductase</keyword>
<comment type="caution">
    <text evidence="7">The sequence shown here is derived from an EMBL/GenBank/DDBJ whole genome shotgun (WGS) entry which is preliminary data.</text>
</comment>
<proteinExistence type="inferred from homology"/>
<keyword evidence="3" id="KW-0285">Flavoprotein</keyword>
<evidence type="ECO:0000256" key="3">
    <source>
        <dbReference type="ARBA" id="ARBA00022630"/>
    </source>
</evidence>
<dbReference type="Gene3D" id="3.30.465.10">
    <property type="match status" value="1"/>
</dbReference>
<dbReference type="PANTHER" id="PTHR43716:SF1">
    <property type="entry name" value="D-2-HYDROXYGLUTARATE DEHYDROGENASE, MITOCHONDRIAL"/>
    <property type="match status" value="1"/>
</dbReference>
<feature type="domain" description="FAD-binding PCMH-type" evidence="6">
    <location>
        <begin position="38"/>
        <end position="217"/>
    </location>
</feature>
<dbReference type="InterPro" id="IPR016171">
    <property type="entry name" value="Vanillyl_alc_oxidase_C-sub2"/>
</dbReference>
<evidence type="ECO:0000259" key="6">
    <source>
        <dbReference type="PROSITE" id="PS51387"/>
    </source>
</evidence>
<evidence type="ECO:0000256" key="5">
    <source>
        <dbReference type="ARBA" id="ARBA00023002"/>
    </source>
</evidence>
<dbReference type="InterPro" id="IPR006094">
    <property type="entry name" value="Oxid_FAD_bind_N"/>
</dbReference>
<dbReference type="EMBL" id="QEOB01000011">
    <property type="protein sequence ID" value="PVX81102.1"/>
    <property type="molecule type" value="Genomic_DNA"/>
</dbReference>
<dbReference type="InterPro" id="IPR004113">
    <property type="entry name" value="FAD-bd_oxidored_4_C"/>
</dbReference>
<dbReference type="InterPro" id="IPR016169">
    <property type="entry name" value="FAD-bd_PCMH_sub2"/>
</dbReference>
<name>A0ABX5KM71_9BURK</name>
<dbReference type="Gene3D" id="3.30.70.2190">
    <property type="match status" value="1"/>
</dbReference>
<dbReference type="SUPFAM" id="SSF55103">
    <property type="entry name" value="FAD-linked oxidases, C-terminal domain"/>
    <property type="match status" value="1"/>
</dbReference>
<protein>
    <submittedName>
        <fullName evidence="7">FAD/FMN-containing dehydrogenase</fullName>
    </submittedName>
</protein>
<dbReference type="PANTHER" id="PTHR43716">
    <property type="entry name" value="D-2-HYDROXYGLUTARATE DEHYDROGENASE, MITOCHONDRIAL"/>
    <property type="match status" value="1"/>
</dbReference>
<evidence type="ECO:0000256" key="2">
    <source>
        <dbReference type="ARBA" id="ARBA00008000"/>
    </source>
</evidence>
<dbReference type="Pfam" id="PF01565">
    <property type="entry name" value="FAD_binding_4"/>
    <property type="match status" value="1"/>
</dbReference>
<dbReference type="SUPFAM" id="SSF56176">
    <property type="entry name" value="FAD-binding/transporter-associated domain-like"/>
    <property type="match status" value="1"/>
</dbReference>
<dbReference type="Gene3D" id="3.30.70.2740">
    <property type="match status" value="1"/>
</dbReference>
<dbReference type="PROSITE" id="PS51387">
    <property type="entry name" value="FAD_PCMH"/>
    <property type="match status" value="1"/>
</dbReference>
<dbReference type="InterPro" id="IPR016166">
    <property type="entry name" value="FAD-bd_PCMH"/>
</dbReference>
<dbReference type="Proteomes" id="UP000245712">
    <property type="component" value="Unassembled WGS sequence"/>
</dbReference>
<dbReference type="InterPro" id="IPR036318">
    <property type="entry name" value="FAD-bd_PCMH-like_sf"/>
</dbReference>
<comment type="cofactor">
    <cofactor evidence="1">
        <name>FAD</name>
        <dbReference type="ChEBI" id="CHEBI:57692"/>
    </cofactor>
</comment>
<accession>A0ABX5KM71</accession>